<organism evidence="1 2">
    <name type="scientific">Salipiger pallidus</name>
    <dbReference type="NCBI Taxonomy" id="1775170"/>
    <lineage>
        <taxon>Bacteria</taxon>
        <taxon>Pseudomonadati</taxon>
        <taxon>Pseudomonadota</taxon>
        <taxon>Alphaproteobacteria</taxon>
        <taxon>Rhodobacterales</taxon>
        <taxon>Roseobacteraceae</taxon>
        <taxon>Salipiger</taxon>
    </lineage>
</organism>
<reference evidence="1" key="2">
    <citation type="submission" date="2020-09" db="EMBL/GenBank/DDBJ databases">
        <authorList>
            <person name="Sun Q."/>
            <person name="Zhou Y."/>
        </authorList>
    </citation>
    <scope>NUCLEOTIDE SEQUENCE</scope>
    <source>
        <strain evidence="1">CGMCC 1.15762</strain>
    </source>
</reference>
<comment type="caution">
    <text evidence="1">The sequence shown here is derived from an EMBL/GenBank/DDBJ whole genome shotgun (WGS) entry which is preliminary data.</text>
</comment>
<dbReference type="EMBL" id="BMJV01000005">
    <property type="protein sequence ID" value="GGG77405.1"/>
    <property type="molecule type" value="Genomic_DNA"/>
</dbReference>
<sequence length="65" mass="7243">METLKDLGNCYSVAARRDIDGLEFRASCSEVSGEHLITRSGFSFRTQLAAIDWLEPQVPQLNVSI</sequence>
<keyword evidence="2" id="KW-1185">Reference proteome</keyword>
<reference evidence="1" key="1">
    <citation type="journal article" date="2014" name="Int. J. Syst. Evol. Microbiol.">
        <title>Complete genome sequence of Corynebacterium casei LMG S-19264T (=DSM 44701T), isolated from a smear-ripened cheese.</title>
        <authorList>
            <consortium name="US DOE Joint Genome Institute (JGI-PGF)"/>
            <person name="Walter F."/>
            <person name="Albersmeier A."/>
            <person name="Kalinowski J."/>
            <person name="Ruckert C."/>
        </authorList>
    </citation>
    <scope>NUCLEOTIDE SEQUENCE</scope>
    <source>
        <strain evidence="1">CGMCC 1.15762</strain>
    </source>
</reference>
<accession>A0A8J2ZKZ6</accession>
<gene>
    <name evidence="1" type="ORF">GCM10011415_27870</name>
</gene>
<dbReference type="AlphaFoldDB" id="A0A8J2ZKZ6"/>
<dbReference type="Proteomes" id="UP000617145">
    <property type="component" value="Unassembled WGS sequence"/>
</dbReference>
<protein>
    <submittedName>
        <fullName evidence="1">Uncharacterized protein</fullName>
    </submittedName>
</protein>
<proteinExistence type="predicted"/>
<evidence type="ECO:0000313" key="2">
    <source>
        <dbReference type="Proteomes" id="UP000617145"/>
    </source>
</evidence>
<name>A0A8J2ZKZ6_9RHOB</name>
<evidence type="ECO:0000313" key="1">
    <source>
        <dbReference type="EMBL" id="GGG77405.1"/>
    </source>
</evidence>